<keyword evidence="3" id="KW-0731">Sigma factor</keyword>
<evidence type="ECO:0000256" key="1">
    <source>
        <dbReference type="ARBA" id="ARBA00010641"/>
    </source>
</evidence>
<dbReference type="EMBL" id="FMZF01000003">
    <property type="protein sequence ID" value="SDC71519.1"/>
    <property type="molecule type" value="Genomic_DNA"/>
</dbReference>
<dbReference type="InterPro" id="IPR039425">
    <property type="entry name" value="RNA_pol_sigma-70-like"/>
</dbReference>
<feature type="domain" description="RNA polymerase sigma factor 70 region 4 type 2" evidence="7">
    <location>
        <begin position="167"/>
        <end position="220"/>
    </location>
</feature>
<dbReference type="AlphaFoldDB" id="A0A1G6NUQ4"/>
<dbReference type="Pfam" id="PF04542">
    <property type="entry name" value="Sigma70_r2"/>
    <property type="match status" value="1"/>
</dbReference>
<dbReference type="PANTHER" id="PTHR43133:SF8">
    <property type="entry name" value="RNA POLYMERASE SIGMA FACTOR HI_1459-RELATED"/>
    <property type="match status" value="1"/>
</dbReference>
<dbReference type="RefSeq" id="WP_091365948.1">
    <property type="nucleotide sequence ID" value="NZ_FMZF01000003.1"/>
</dbReference>
<dbReference type="SUPFAM" id="SSF88946">
    <property type="entry name" value="Sigma2 domain of RNA polymerase sigma factors"/>
    <property type="match status" value="1"/>
</dbReference>
<dbReference type="PANTHER" id="PTHR43133">
    <property type="entry name" value="RNA POLYMERASE ECF-TYPE SIGMA FACTO"/>
    <property type="match status" value="1"/>
</dbReference>
<feature type="domain" description="RNA polymerase sigma-70 region 2" evidence="6">
    <location>
        <begin position="40"/>
        <end position="107"/>
    </location>
</feature>
<evidence type="ECO:0000313" key="9">
    <source>
        <dbReference type="Proteomes" id="UP000199416"/>
    </source>
</evidence>
<evidence type="ECO:0000256" key="4">
    <source>
        <dbReference type="ARBA" id="ARBA00023125"/>
    </source>
</evidence>
<dbReference type="NCBIfam" id="TIGR02937">
    <property type="entry name" value="sigma70-ECF"/>
    <property type="match status" value="1"/>
</dbReference>
<dbReference type="Proteomes" id="UP000199416">
    <property type="component" value="Unassembled WGS sequence"/>
</dbReference>
<evidence type="ECO:0000259" key="7">
    <source>
        <dbReference type="Pfam" id="PF08281"/>
    </source>
</evidence>
<dbReference type="GO" id="GO:0016987">
    <property type="term" value="F:sigma factor activity"/>
    <property type="evidence" value="ECO:0007669"/>
    <property type="project" value="UniProtKB-KW"/>
</dbReference>
<organism evidence="8 9">
    <name type="scientific">Geodermatophilus telluris</name>
    <dbReference type="NCBI Taxonomy" id="1190417"/>
    <lineage>
        <taxon>Bacteria</taxon>
        <taxon>Bacillati</taxon>
        <taxon>Actinomycetota</taxon>
        <taxon>Actinomycetes</taxon>
        <taxon>Geodermatophilales</taxon>
        <taxon>Geodermatophilaceae</taxon>
        <taxon>Geodermatophilus</taxon>
    </lineage>
</organism>
<evidence type="ECO:0000256" key="5">
    <source>
        <dbReference type="ARBA" id="ARBA00023163"/>
    </source>
</evidence>
<proteinExistence type="inferred from homology"/>
<dbReference type="InterPro" id="IPR013324">
    <property type="entry name" value="RNA_pol_sigma_r3/r4-like"/>
</dbReference>
<dbReference type="Gene3D" id="1.10.1740.10">
    <property type="match status" value="1"/>
</dbReference>
<dbReference type="GO" id="GO:0006352">
    <property type="term" value="P:DNA-templated transcription initiation"/>
    <property type="evidence" value="ECO:0007669"/>
    <property type="project" value="InterPro"/>
</dbReference>
<protein>
    <submittedName>
        <fullName evidence="8">RNA polymerase sigma-70 factor, ECF subfamily</fullName>
    </submittedName>
</protein>
<keyword evidence="2" id="KW-0805">Transcription regulation</keyword>
<keyword evidence="4" id="KW-0238">DNA-binding</keyword>
<keyword evidence="9" id="KW-1185">Reference proteome</keyword>
<dbReference type="OrthoDB" id="5244716at2"/>
<dbReference type="CDD" id="cd06171">
    <property type="entry name" value="Sigma70_r4"/>
    <property type="match status" value="1"/>
</dbReference>
<evidence type="ECO:0000313" key="8">
    <source>
        <dbReference type="EMBL" id="SDC71519.1"/>
    </source>
</evidence>
<evidence type="ECO:0000259" key="6">
    <source>
        <dbReference type="Pfam" id="PF04542"/>
    </source>
</evidence>
<dbReference type="Pfam" id="PF08281">
    <property type="entry name" value="Sigma70_r4_2"/>
    <property type="match status" value="1"/>
</dbReference>
<dbReference type="STRING" id="1190417.SAMN05660690_2244"/>
<sequence length="239" mass="26459">MQQQPGLPAVVAAVREGGSDAQAELLGRLRAGDRQAFAELVDAWSGVLLRVALLYVSTRASAEEVVQDTWLAVIGQLDRFEGRSSLRTWVFRILENQARSRGSREARTVPWSTAFLPDGDGADGGPTVDPARFRGSEDRWPRHWTDAGLPRPWQPPPEEAVVAGEVRRELRTALAELPERQRTVVELRDVLGLTSEEVCERLGISAGNQRILLHRGRARLRARLEDVYRGARGEPDDGG</sequence>
<dbReference type="Gene3D" id="1.10.10.10">
    <property type="entry name" value="Winged helix-like DNA-binding domain superfamily/Winged helix DNA-binding domain"/>
    <property type="match status" value="1"/>
</dbReference>
<gene>
    <name evidence="8" type="ORF">SAMN05660690_2244</name>
</gene>
<dbReference type="InterPro" id="IPR013249">
    <property type="entry name" value="RNA_pol_sigma70_r4_t2"/>
</dbReference>
<accession>A0A1G6NUQ4</accession>
<evidence type="ECO:0000256" key="2">
    <source>
        <dbReference type="ARBA" id="ARBA00023015"/>
    </source>
</evidence>
<comment type="similarity">
    <text evidence="1">Belongs to the sigma-70 factor family. ECF subfamily.</text>
</comment>
<reference evidence="9" key="1">
    <citation type="submission" date="2016-10" db="EMBL/GenBank/DDBJ databases">
        <authorList>
            <person name="Varghese N."/>
            <person name="Submissions S."/>
        </authorList>
    </citation>
    <scope>NUCLEOTIDE SEQUENCE [LARGE SCALE GENOMIC DNA]</scope>
    <source>
        <strain evidence="9">DSM 45421</strain>
    </source>
</reference>
<name>A0A1G6NUQ4_9ACTN</name>
<dbReference type="InterPro" id="IPR007627">
    <property type="entry name" value="RNA_pol_sigma70_r2"/>
</dbReference>
<keyword evidence="5" id="KW-0804">Transcription</keyword>
<dbReference type="InterPro" id="IPR036388">
    <property type="entry name" value="WH-like_DNA-bd_sf"/>
</dbReference>
<dbReference type="GO" id="GO:0003677">
    <property type="term" value="F:DNA binding"/>
    <property type="evidence" value="ECO:0007669"/>
    <property type="project" value="UniProtKB-KW"/>
</dbReference>
<dbReference type="SUPFAM" id="SSF88659">
    <property type="entry name" value="Sigma3 and sigma4 domains of RNA polymerase sigma factors"/>
    <property type="match status" value="1"/>
</dbReference>
<evidence type="ECO:0000256" key="3">
    <source>
        <dbReference type="ARBA" id="ARBA00023082"/>
    </source>
</evidence>
<dbReference type="InterPro" id="IPR014284">
    <property type="entry name" value="RNA_pol_sigma-70_dom"/>
</dbReference>
<dbReference type="InterPro" id="IPR013325">
    <property type="entry name" value="RNA_pol_sigma_r2"/>
</dbReference>